<dbReference type="PROSITE" id="PS50042">
    <property type="entry name" value="CNMP_BINDING_3"/>
    <property type="match status" value="1"/>
</dbReference>
<dbReference type="PANTHER" id="PTHR23011:SF28">
    <property type="entry name" value="CYCLIC NUCLEOTIDE-BINDING DOMAIN CONTAINING PROTEIN"/>
    <property type="match status" value="1"/>
</dbReference>
<dbReference type="Gene3D" id="2.60.120.10">
    <property type="entry name" value="Jelly Rolls"/>
    <property type="match status" value="1"/>
</dbReference>
<dbReference type="Pfam" id="PF00027">
    <property type="entry name" value="cNMP_binding"/>
    <property type="match status" value="1"/>
</dbReference>
<evidence type="ECO:0000313" key="2">
    <source>
        <dbReference type="EMBL" id="MBZ0157975.1"/>
    </source>
</evidence>
<organism evidence="2 3">
    <name type="scientific">Candidatus Nitrobium versatile</name>
    <dbReference type="NCBI Taxonomy" id="2884831"/>
    <lineage>
        <taxon>Bacteria</taxon>
        <taxon>Pseudomonadati</taxon>
        <taxon>Nitrospirota</taxon>
        <taxon>Nitrospiria</taxon>
        <taxon>Nitrospirales</taxon>
        <taxon>Nitrospiraceae</taxon>
        <taxon>Candidatus Nitrobium</taxon>
    </lineage>
</organism>
<comment type="caution">
    <text evidence="2">The sequence shown here is derived from an EMBL/GenBank/DDBJ whole genome shotgun (WGS) entry which is preliminary data.</text>
</comment>
<feature type="domain" description="Cyclic nucleotide-binding" evidence="1">
    <location>
        <begin position="20"/>
        <end position="116"/>
    </location>
</feature>
<reference evidence="2" key="1">
    <citation type="journal article" date="2021" name="bioRxiv">
        <title>Unraveling nitrogen, sulfur and carbon metabolic pathways and microbial community transcriptional responses to substrate deprivation and toxicity stresses in a bioreactor mimicking anoxic brackish coastal sediment conditions.</title>
        <authorList>
            <person name="Martins P.D."/>
            <person name="Echeveste M.J."/>
            <person name="Arshad A."/>
            <person name="Kurth J."/>
            <person name="Ouboter H."/>
            <person name="Jetten M.S.M."/>
            <person name="Welte C.U."/>
        </authorList>
    </citation>
    <scope>NUCLEOTIDE SEQUENCE</scope>
    <source>
        <strain evidence="2">MAG_39</strain>
    </source>
</reference>
<evidence type="ECO:0000313" key="3">
    <source>
        <dbReference type="Proteomes" id="UP000705867"/>
    </source>
</evidence>
<reference evidence="2" key="2">
    <citation type="submission" date="2021-08" db="EMBL/GenBank/DDBJ databases">
        <authorList>
            <person name="Dalcin Martins P."/>
        </authorList>
    </citation>
    <scope>NUCLEOTIDE SEQUENCE</scope>
    <source>
        <strain evidence="2">MAG_39</strain>
    </source>
</reference>
<dbReference type="EMBL" id="JAIOIV010000132">
    <property type="protein sequence ID" value="MBZ0157975.1"/>
    <property type="molecule type" value="Genomic_DNA"/>
</dbReference>
<dbReference type="Proteomes" id="UP000705867">
    <property type="component" value="Unassembled WGS sequence"/>
</dbReference>
<dbReference type="InterPro" id="IPR018490">
    <property type="entry name" value="cNMP-bd_dom_sf"/>
</dbReference>
<proteinExistence type="predicted"/>
<evidence type="ECO:0000259" key="1">
    <source>
        <dbReference type="PROSITE" id="PS50042"/>
    </source>
</evidence>
<gene>
    <name evidence="2" type="ORF">K8I29_17400</name>
</gene>
<sequence length="159" mass="18154">MKKLEVEQEDILKLMRHIDFFNSFTEKELLLFVGQSEVEKFMPGEEIIREGDEGYSFYIILKGSVAISKKMHLSSYSKKINELSRGQCFGEMALVTGKSRSANVAAKEETFVIKLDPYLVNRETDDSGLLSVQLKIYKNLSRELAEKLGKHSEIITLLL</sequence>
<protein>
    <submittedName>
        <fullName evidence="2">Cyclic nucleotide-binding domain-containing protein</fullName>
    </submittedName>
</protein>
<name>A0A953SD53_9BACT</name>
<dbReference type="SMART" id="SM00100">
    <property type="entry name" value="cNMP"/>
    <property type="match status" value="1"/>
</dbReference>
<dbReference type="PROSITE" id="PS00889">
    <property type="entry name" value="CNMP_BINDING_2"/>
    <property type="match status" value="1"/>
</dbReference>
<dbReference type="PROSITE" id="PS00888">
    <property type="entry name" value="CNMP_BINDING_1"/>
    <property type="match status" value="1"/>
</dbReference>
<dbReference type="InterPro" id="IPR014710">
    <property type="entry name" value="RmlC-like_jellyroll"/>
</dbReference>
<dbReference type="CDD" id="cd00038">
    <property type="entry name" value="CAP_ED"/>
    <property type="match status" value="1"/>
</dbReference>
<dbReference type="InterPro" id="IPR018488">
    <property type="entry name" value="cNMP-bd_CS"/>
</dbReference>
<dbReference type="PANTHER" id="PTHR23011">
    <property type="entry name" value="CYCLIC NUCLEOTIDE-BINDING DOMAIN CONTAINING PROTEIN"/>
    <property type="match status" value="1"/>
</dbReference>
<accession>A0A953SD53</accession>
<dbReference type="SUPFAM" id="SSF51206">
    <property type="entry name" value="cAMP-binding domain-like"/>
    <property type="match status" value="1"/>
</dbReference>
<dbReference type="AlphaFoldDB" id="A0A953SD53"/>
<dbReference type="PRINTS" id="PR00103">
    <property type="entry name" value="CAMPKINASE"/>
</dbReference>
<dbReference type="InterPro" id="IPR000595">
    <property type="entry name" value="cNMP-bd_dom"/>
</dbReference>